<proteinExistence type="predicted"/>
<feature type="domain" description="Glycosyltransferase subfamily 4-like N-terminal" evidence="2">
    <location>
        <begin position="18"/>
        <end position="141"/>
    </location>
</feature>
<name>A0A1H6FLH8_9EURY</name>
<evidence type="ECO:0000259" key="1">
    <source>
        <dbReference type="Pfam" id="PF00534"/>
    </source>
</evidence>
<reference evidence="4" key="1">
    <citation type="submission" date="2016-10" db="EMBL/GenBank/DDBJ databases">
        <authorList>
            <person name="Varghese N."/>
            <person name="Submissions S."/>
        </authorList>
    </citation>
    <scope>NUCLEOTIDE SEQUENCE [LARGE SCALE GENOMIC DNA]</scope>
    <source>
        <strain evidence="4">CGMCC 1.8981</strain>
    </source>
</reference>
<dbReference type="Gene3D" id="3.40.50.2000">
    <property type="entry name" value="Glycogen Phosphorylase B"/>
    <property type="match status" value="2"/>
</dbReference>
<sequence>MKVLQLVTSPRPFFDQQVSALERRGVDCTVCAVPGAHSGDSGRSPADYVRYYPAIIDAIRSEDFDLVHANYGLVAPFALAQPTRPVVMTLWGSDLMSDKRWLRSISRVGARRSAATIVPSEPMSRELETEHELIPFGVDTATFQPIPQEDARERIGWESEDPIALFPYDRTRDVKDFERARRLVDAVEADLELRTVTGVDHDMMPYYMNASDALLVTSRRESGPMVVKEAAACRLPVISTDVGFVRETVADVSHCVVSDDDDRLRDGLESVATTRARSNGRAVVDGLGLESLGENLLGVYRRVLDRDEPSGTQAGVTHGV</sequence>
<dbReference type="SUPFAM" id="SSF53756">
    <property type="entry name" value="UDP-Glycosyltransferase/glycogen phosphorylase"/>
    <property type="match status" value="1"/>
</dbReference>
<dbReference type="GO" id="GO:0016757">
    <property type="term" value="F:glycosyltransferase activity"/>
    <property type="evidence" value="ECO:0007669"/>
    <property type="project" value="InterPro"/>
</dbReference>
<dbReference type="EMBL" id="FNWL01000001">
    <property type="protein sequence ID" value="SEH11729.1"/>
    <property type="molecule type" value="Genomic_DNA"/>
</dbReference>
<keyword evidence="3" id="KW-0808">Transferase</keyword>
<evidence type="ECO:0000313" key="3">
    <source>
        <dbReference type="EMBL" id="SEH11729.1"/>
    </source>
</evidence>
<keyword evidence="4" id="KW-1185">Reference proteome</keyword>
<dbReference type="Pfam" id="PF13439">
    <property type="entry name" value="Glyco_transf_4"/>
    <property type="match status" value="1"/>
</dbReference>
<feature type="domain" description="Glycosyl transferase family 1" evidence="1">
    <location>
        <begin position="176"/>
        <end position="272"/>
    </location>
</feature>
<protein>
    <submittedName>
        <fullName evidence="3">Glycosyltransferase involved in cell wall bisynthesis</fullName>
    </submittedName>
</protein>
<dbReference type="Proteomes" id="UP000199112">
    <property type="component" value="Unassembled WGS sequence"/>
</dbReference>
<accession>A0A1H6FLH8</accession>
<organism evidence="3 4">
    <name type="scientific">Natronorubrum sediminis</name>
    <dbReference type="NCBI Taxonomy" id="640943"/>
    <lineage>
        <taxon>Archaea</taxon>
        <taxon>Methanobacteriati</taxon>
        <taxon>Methanobacteriota</taxon>
        <taxon>Stenosarchaea group</taxon>
        <taxon>Halobacteria</taxon>
        <taxon>Halobacteriales</taxon>
        <taxon>Natrialbaceae</taxon>
        <taxon>Natronorubrum</taxon>
    </lineage>
</organism>
<dbReference type="Pfam" id="PF00534">
    <property type="entry name" value="Glycos_transf_1"/>
    <property type="match status" value="1"/>
</dbReference>
<dbReference type="PANTHER" id="PTHR12526">
    <property type="entry name" value="GLYCOSYLTRANSFERASE"/>
    <property type="match status" value="1"/>
</dbReference>
<dbReference type="InterPro" id="IPR028098">
    <property type="entry name" value="Glyco_trans_4-like_N"/>
</dbReference>
<dbReference type="RefSeq" id="WP_090504624.1">
    <property type="nucleotide sequence ID" value="NZ_FNWL01000001.1"/>
</dbReference>
<dbReference type="InterPro" id="IPR001296">
    <property type="entry name" value="Glyco_trans_1"/>
</dbReference>
<evidence type="ECO:0000313" key="4">
    <source>
        <dbReference type="Proteomes" id="UP000199112"/>
    </source>
</evidence>
<dbReference type="OrthoDB" id="193395at2157"/>
<dbReference type="AlphaFoldDB" id="A0A1H6FLH8"/>
<evidence type="ECO:0000259" key="2">
    <source>
        <dbReference type="Pfam" id="PF13439"/>
    </source>
</evidence>
<gene>
    <name evidence="3" type="ORF">SAMN04487967_0486</name>
</gene>